<dbReference type="OrthoDB" id="415825at2759"/>
<dbReference type="InterPro" id="IPR040165">
    <property type="entry name" value="Diminuto-like"/>
</dbReference>
<evidence type="ECO:0000313" key="9">
    <source>
        <dbReference type="EMBL" id="CEJ89754.1"/>
    </source>
</evidence>
<reference evidence="9 10" key="1">
    <citation type="journal article" date="2015" name="Genome Announc.">
        <title>Draft Genome Sequence and Gene Annotation of the Entomopathogenic Fungus Verticillium hemipterigenum.</title>
        <authorList>
            <person name="Horn F."/>
            <person name="Habel A."/>
            <person name="Scharf D.H."/>
            <person name="Dworschak J."/>
            <person name="Brakhage A.A."/>
            <person name="Guthke R."/>
            <person name="Hertweck C."/>
            <person name="Linde J."/>
        </authorList>
    </citation>
    <scope>NUCLEOTIDE SEQUENCE [LARGE SCALE GENOMIC DNA]</scope>
</reference>
<dbReference type="GO" id="GO:0005737">
    <property type="term" value="C:cytoplasm"/>
    <property type="evidence" value="ECO:0007669"/>
    <property type="project" value="TreeGrafter"/>
</dbReference>
<dbReference type="PROSITE" id="PS51387">
    <property type="entry name" value="FAD_PCMH"/>
    <property type="match status" value="1"/>
</dbReference>
<gene>
    <name evidence="9" type="ORF">VHEMI05579</name>
</gene>
<evidence type="ECO:0000256" key="3">
    <source>
        <dbReference type="ARBA" id="ARBA00022692"/>
    </source>
</evidence>
<comment type="subcellular location">
    <subcellularLocation>
        <location evidence="1">Membrane</location>
        <topology evidence="1">Single-pass membrane protein</topology>
    </subcellularLocation>
</comment>
<dbReference type="InterPro" id="IPR006094">
    <property type="entry name" value="Oxid_FAD_bind_N"/>
</dbReference>
<dbReference type="EC" id="1.3.1.72" evidence="2"/>
<keyword evidence="3" id="KW-0812">Transmembrane</keyword>
<dbReference type="Gene3D" id="3.30.465.10">
    <property type="match status" value="1"/>
</dbReference>
<dbReference type="InterPro" id="IPR016166">
    <property type="entry name" value="FAD-bd_PCMH"/>
</dbReference>
<name>A0A0A1T4M6_9HYPO</name>
<dbReference type="PANTHER" id="PTHR10801">
    <property type="entry name" value="24-DEHYDROCHOLESTEROL REDUCTASE"/>
    <property type="match status" value="1"/>
</dbReference>
<feature type="domain" description="FAD-binding PCMH-type" evidence="8">
    <location>
        <begin position="1"/>
        <end position="167"/>
    </location>
</feature>
<dbReference type="PANTHER" id="PTHR10801:SF0">
    <property type="entry name" value="DELTA(24)-STEROL REDUCTASE"/>
    <property type="match status" value="1"/>
</dbReference>
<keyword evidence="6" id="KW-0472">Membrane</keyword>
<dbReference type="STRING" id="1531966.A0A0A1T4M6"/>
<dbReference type="GO" id="GO:0008202">
    <property type="term" value="P:steroid metabolic process"/>
    <property type="evidence" value="ECO:0007669"/>
    <property type="project" value="TreeGrafter"/>
</dbReference>
<feature type="region of interest" description="Disordered" evidence="7">
    <location>
        <begin position="28"/>
        <end position="47"/>
    </location>
</feature>
<evidence type="ECO:0000313" key="10">
    <source>
        <dbReference type="Proteomes" id="UP000039046"/>
    </source>
</evidence>
<keyword evidence="10" id="KW-1185">Reference proteome</keyword>
<dbReference type="EMBL" id="CDHN01000003">
    <property type="protein sequence ID" value="CEJ89754.1"/>
    <property type="molecule type" value="Genomic_DNA"/>
</dbReference>
<dbReference type="Proteomes" id="UP000039046">
    <property type="component" value="Unassembled WGS sequence"/>
</dbReference>
<evidence type="ECO:0000256" key="2">
    <source>
        <dbReference type="ARBA" id="ARBA00012405"/>
    </source>
</evidence>
<sequence length="506" mass="57581">MDGHTQAVSRIAQQVAQFALQKKPFRIYHGSTNSTRPSERRQDNTIDTSQLTKILNVDKDRKIALCEPNVPMDRLVQETLKYNLVPLVVMEFPGITVGGGFSGTSGESSSFRYGAFDSIINSIEIVLANGTIERASKVDKKDLFWGAASAFGTIGVVTLLEIELREATPFVALTYSLAKGAEETVKLIQEECEKPKVDYIDGIAFSPELTVICSGTMADEVPSGQQARTFTRPSDPWFYLRAEEVIKELTKNPKLPVVDYIPITDYLFRYDRGGFWTGKAAFEYFAAPYNRYTRRILDRYMHARVMYHAGHKSGMTDRAIVQDVGIPYDRAVEFQNWLDDKFNIYPLWLCPLRVQRNDPEACHGLHAQFAFPNAPGLLNYGVWGRFQGTARENMEKNRVLEAKVQEFKGKKWLYSHAYYTEDEFWAHYDKESYDKLREKYSATHLKSVFDKVAIDFEAQEAAATATPWKRFKHTIGEIWPVRGLYGVYKATTGGDYLLQKKSSATK</sequence>
<evidence type="ECO:0000256" key="7">
    <source>
        <dbReference type="SAM" id="MobiDB-lite"/>
    </source>
</evidence>
<dbReference type="InterPro" id="IPR036318">
    <property type="entry name" value="FAD-bd_PCMH-like_sf"/>
</dbReference>
<organism evidence="9 10">
    <name type="scientific">[Torrubiella] hemipterigena</name>
    <dbReference type="NCBI Taxonomy" id="1531966"/>
    <lineage>
        <taxon>Eukaryota</taxon>
        <taxon>Fungi</taxon>
        <taxon>Dikarya</taxon>
        <taxon>Ascomycota</taxon>
        <taxon>Pezizomycotina</taxon>
        <taxon>Sordariomycetes</taxon>
        <taxon>Hypocreomycetidae</taxon>
        <taxon>Hypocreales</taxon>
        <taxon>Clavicipitaceae</taxon>
        <taxon>Clavicipitaceae incertae sedis</taxon>
        <taxon>'Torrubiella' clade</taxon>
    </lineage>
</organism>
<evidence type="ECO:0000256" key="1">
    <source>
        <dbReference type="ARBA" id="ARBA00004167"/>
    </source>
</evidence>
<proteinExistence type="predicted"/>
<dbReference type="InterPro" id="IPR016169">
    <property type="entry name" value="FAD-bd_PCMH_sub2"/>
</dbReference>
<dbReference type="HOGENOM" id="CLU_025883_0_0_1"/>
<dbReference type="SUPFAM" id="SSF56176">
    <property type="entry name" value="FAD-binding/transporter-associated domain-like"/>
    <property type="match status" value="1"/>
</dbReference>
<protein>
    <recommendedName>
        <fullName evidence="2">Delta(24)-sterol reductase</fullName>
        <ecNumber evidence="2">1.3.1.72</ecNumber>
    </recommendedName>
</protein>
<keyword evidence="5" id="KW-0560">Oxidoreductase</keyword>
<dbReference type="GO" id="GO:0050614">
    <property type="term" value="F:Delta24-sterol reductase activity"/>
    <property type="evidence" value="ECO:0007669"/>
    <property type="project" value="UniProtKB-EC"/>
</dbReference>
<evidence type="ECO:0000256" key="4">
    <source>
        <dbReference type="ARBA" id="ARBA00022989"/>
    </source>
</evidence>
<accession>A0A0A1T4M6</accession>
<dbReference type="GO" id="GO:0071949">
    <property type="term" value="F:FAD binding"/>
    <property type="evidence" value="ECO:0007669"/>
    <property type="project" value="InterPro"/>
</dbReference>
<dbReference type="AlphaFoldDB" id="A0A0A1T4M6"/>
<evidence type="ECO:0000256" key="5">
    <source>
        <dbReference type="ARBA" id="ARBA00023002"/>
    </source>
</evidence>
<dbReference type="GO" id="GO:0000246">
    <property type="term" value="F:Delta24(24-1) sterol reductase activity"/>
    <property type="evidence" value="ECO:0007669"/>
    <property type="project" value="TreeGrafter"/>
</dbReference>
<keyword evidence="4" id="KW-1133">Transmembrane helix</keyword>
<dbReference type="Pfam" id="PF01565">
    <property type="entry name" value="FAD_binding_4"/>
    <property type="match status" value="1"/>
</dbReference>
<dbReference type="GO" id="GO:0016020">
    <property type="term" value="C:membrane"/>
    <property type="evidence" value="ECO:0007669"/>
    <property type="project" value="UniProtKB-SubCell"/>
</dbReference>
<evidence type="ECO:0000256" key="6">
    <source>
        <dbReference type="ARBA" id="ARBA00023136"/>
    </source>
</evidence>
<evidence type="ECO:0000259" key="8">
    <source>
        <dbReference type="PROSITE" id="PS51387"/>
    </source>
</evidence>